<organism evidence="3 4">
    <name type="scientific">Acer negundo</name>
    <name type="common">Box elder</name>
    <dbReference type="NCBI Taxonomy" id="4023"/>
    <lineage>
        <taxon>Eukaryota</taxon>
        <taxon>Viridiplantae</taxon>
        <taxon>Streptophyta</taxon>
        <taxon>Embryophyta</taxon>
        <taxon>Tracheophyta</taxon>
        <taxon>Spermatophyta</taxon>
        <taxon>Magnoliopsida</taxon>
        <taxon>eudicotyledons</taxon>
        <taxon>Gunneridae</taxon>
        <taxon>Pentapetalae</taxon>
        <taxon>rosids</taxon>
        <taxon>malvids</taxon>
        <taxon>Sapindales</taxon>
        <taxon>Sapindaceae</taxon>
        <taxon>Hippocastanoideae</taxon>
        <taxon>Acereae</taxon>
        <taxon>Acer</taxon>
    </lineage>
</organism>
<dbReference type="Proteomes" id="UP001064489">
    <property type="component" value="Chromosome 7"/>
</dbReference>
<dbReference type="InterPro" id="IPR036514">
    <property type="entry name" value="SGNH_hydro_sf"/>
</dbReference>
<name>A0AAD5ILN5_ACENE</name>
<dbReference type="PANTHER" id="PTHR22835:SF510">
    <property type="entry name" value="GDSL ESTERASE_LIPASE"/>
    <property type="match status" value="1"/>
</dbReference>
<dbReference type="EMBL" id="JAJSOW010000104">
    <property type="protein sequence ID" value="KAI9169528.1"/>
    <property type="molecule type" value="Genomic_DNA"/>
</dbReference>
<dbReference type="GO" id="GO:0016788">
    <property type="term" value="F:hydrolase activity, acting on ester bonds"/>
    <property type="evidence" value="ECO:0007669"/>
    <property type="project" value="InterPro"/>
</dbReference>
<comment type="caution">
    <text evidence="3">The sequence shown here is derived from an EMBL/GenBank/DDBJ whole genome shotgun (WGS) entry which is preliminary data.</text>
</comment>
<sequence>MNDSDFPAIFNFGDSNSETGGKSAAFHRLPSPNSDTFFHKPLGRYSDGLVVLDFLVEKLGLLFLSAYLNSMGANFRHGANFATGGMNGGAIHRRCQFIY</sequence>
<dbReference type="AlphaFoldDB" id="A0AAD5ILN5"/>
<evidence type="ECO:0000256" key="1">
    <source>
        <dbReference type="ARBA" id="ARBA00008668"/>
    </source>
</evidence>
<comment type="similarity">
    <text evidence="1">Belongs to the 'GDSL' lipolytic enzyme family.</text>
</comment>
<keyword evidence="4" id="KW-1185">Reference proteome</keyword>
<gene>
    <name evidence="3" type="ORF">LWI28_013643</name>
</gene>
<evidence type="ECO:0000313" key="3">
    <source>
        <dbReference type="EMBL" id="KAI9169528.1"/>
    </source>
</evidence>
<dbReference type="Gene3D" id="3.40.50.1110">
    <property type="entry name" value="SGNH hydrolase"/>
    <property type="match status" value="1"/>
</dbReference>
<reference evidence="3" key="2">
    <citation type="submission" date="2023-02" db="EMBL/GenBank/DDBJ databases">
        <authorList>
            <person name="Swenson N.G."/>
            <person name="Wegrzyn J.L."/>
            <person name="Mcevoy S.L."/>
        </authorList>
    </citation>
    <scope>NUCLEOTIDE SEQUENCE</scope>
    <source>
        <strain evidence="3">91603</strain>
        <tissue evidence="3">Leaf</tissue>
    </source>
</reference>
<dbReference type="InterPro" id="IPR001087">
    <property type="entry name" value="GDSL"/>
</dbReference>
<evidence type="ECO:0000313" key="4">
    <source>
        <dbReference type="Proteomes" id="UP001064489"/>
    </source>
</evidence>
<dbReference type="PANTHER" id="PTHR22835">
    <property type="entry name" value="ZINC FINGER FYVE DOMAIN CONTAINING PROTEIN"/>
    <property type="match status" value="1"/>
</dbReference>
<dbReference type="Pfam" id="PF00657">
    <property type="entry name" value="Lipase_GDSL"/>
    <property type="match status" value="1"/>
</dbReference>
<reference evidence="3" key="1">
    <citation type="journal article" date="2022" name="Plant J.">
        <title>Strategies of tolerance reflected in two North American maple genomes.</title>
        <authorList>
            <person name="McEvoy S.L."/>
            <person name="Sezen U.U."/>
            <person name="Trouern-Trend A."/>
            <person name="McMahon S.M."/>
            <person name="Schaberg P.G."/>
            <person name="Yang J."/>
            <person name="Wegrzyn J.L."/>
            <person name="Swenson N.G."/>
        </authorList>
    </citation>
    <scope>NUCLEOTIDE SEQUENCE</scope>
    <source>
        <strain evidence="3">91603</strain>
    </source>
</reference>
<protein>
    <submittedName>
        <fullName evidence="3">Uncharacterized protein</fullName>
    </submittedName>
</protein>
<accession>A0AAD5ILN5</accession>
<keyword evidence="2" id="KW-0325">Glycoprotein</keyword>
<evidence type="ECO:0000256" key="2">
    <source>
        <dbReference type="ARBA" id="ARBA00023180"/>
    </source>
</evidence>
<proteinExistence type="inferred from homology"/>